<keyword evidence="4" id="KW-1185">Reference proteome</keyword>
<gene>
    <name evidence="5" type="primary">LOC107891958</name>
</gene>
<dbReference type="STRING" id="3635.A0A1U8I2A9"/>
<sequence length="91" mass="10785">MQNWDIALEELNRLKEIINSKSFSSPLNQVQSRIWLMHWSLFIFFNHDNGRTQIIDLFNQDKEEVDELCRTLEEKEDSSCTASDQFSCITI</sequence>
<evidence type="ECO:0000256" key="1">
    <source>
        <dbReference type="ARBA" id="ARBA00022490"/>
    </source>
</evidence>
<reference evidence="4" key="1">
    <citation type="journal article" date="2020" name="Nat. Genet.">
        <title>Genomic diversifications of five Gossypium allopolyploid species and their impact on cotton improvement.</title>
        <authorList>
            <person name="Chen Z.J."/>
            <person name="Sreedasyam A."/>
            <person name="Ando A."/>
            <person name="Song Q."/>
            <person name="De Santiago L.M."/>
            <person name="Hulse-Kemp A.M."/>
            <person name="Ding M."/>
            <person name="Ye W."/>
            <person name="Kirkbride R.C."/>
            <person name="Jenkins J."/>
            <person name="Plott C."/>
            <person name="Lovell J."/>
            <person name="Lin Y.M."/>
            <person name="Vaughn R."/>
            <person name="Liu B."/>
            <person name="Simpson S."/>
            <person name="Scheffler B.E."/>
            <person name="Wen L."/>
            <person name="Saski C.A."/>
            <person name="Grover C.E."/>
            <person name="Hu G."/>
            <person name="Conover J.L."/>
            <person name="Carlson J.W."/>
            <person name="Shu S."/>
            <person name="Boston L.B."/>
            <person name="Williams M."/>
            <person name="Peterson D.G."/>
            <person name="McGee K."/>
            <person name="Jones D.C."/>
            <person name="Wendel J.F."/>
            <person name="Stelly D.M."/>
            <person name="Grimwood J."/>
            <person name="Schmutz J."/>
        </authorList>
    </citation>
    <scope>NUCLEOTIDE SEQUENCE [LARGE SCALE GENOMIC DNA]</scope>
    <source>
        <strain evidence="4">cv. TM-1</strain>
    </source>
</reference>
<dbReference type="RefSeq" id="XP_016672381.1">
    <property type="nucleotide sequence ID" value="XM_016816892.2"/>
</dbReference>
<evidence type="ECO:0000313" key="4">
    <source>
        <dbReference type="Proteomes" id="UP000818029"/>
    </source>
</evidence>
<reference evidence="5" key="2">
    <citation type="submission" date="2025-08" db="UniProtKB">
        <authorList>
            <consortium name="RefSeq"/>
        </authorList>
    </citation>
    <scope>IDENTIFICATION</scope>
</reference>
<dbReference type="GO" id="GO:0003743">
    <property type="term" value="F:translation initiation factor activity"/>
    <property type="evidence" value="ECO:0007669"/>
    <property type="project" value="UniProtKB-KW"/>
</dbReference>
<dbReference type="Proteomes" id="UP000818029">
    <property type="component" value="Chromosome D13"/>
</dbReference>
<accession>A0A1U8I2A9</accession>
<dbReference type="GO" id="GO:0005852">
    <property type="term" value="C:eukaryotic translation initiation factor 3 complex"/>
    <property type="evidence" value="ECO:0007669"/>
    <property type="project" value="InterPro"/>
</dbReference>
<dbReference type="GeneID" id="107891958"/>
<evidence type="ECO:0000256" key="3">
    <source>
        <dbReference type="ARBA" id="ARBA00022917"/>
    </source>
</evidence>
<keyword evidence="3" id="KW-0648">Protein biosynthesis</keyword>
<dbReference type="KEGG" id="ghi:107891958"/>
<proteinExistence type="predicted"/>
<dbReference type="AlphaFoldDB" id="A0A1U8I2A9"/>
<name>A0A1U8I2A9_GOSHI</name>
<protein>
    <submittedName>
        <fullName evidence="5">Eukaryotic translation initiation factor 3 subunit E-like</fullName>
    </submittedName>
</protein>
<dbReference type="PaxDb" id="3635-A0A1U8I2A9"/>
<dbReference type="InterPro" id="IPR016650">
    <property type="entry name" value="eIF3e"/>
</dbReference>
<dbReference type="PANTHER" id="PTHR10317">
    <property type="entry name" value="EUKARYOTIC TRANSLATION INITIATION FACTOR 3 SUBUNIT E"/>
    <property type="match status" value="1"/>
</dbReference>
<keyword evidence="1" id="KW-0963">Cytoplasm</keyword>
<keyword evidence="2" id="KW-0396">Initiation factor</keyword>
<evidence type="ECO:0000256" key="2">
    <source>
        <dbReference type="ARBA" id="ARBA00022540"/>
    </source>
</evidence>
<organism evidence="4 5">
    <name type="scientific">Gossypium hirsutum</name>
    <name type="common">Upland cotton</name>
    <name type="synonym">Gossypium mexicanum</name>
    <dbReference type="NCBI Taxonomy" id="3635"/>
    <lineage>
        <taxon>Eukaryota</taxon>
        <taxon>Viridiplantae</taxon>
        <taxon>Streptophyta</taxon>
        <taxon>Embryophyta</taxon>
        <taxon>Tracheophyta</taxon>
        <taxon>Spermatophyta</taxon>
        <taxon>Magnoliopsida</taxon>
        <taxon>eudicotyledons</taxon>
        <taxon>Gunneridae</taxon>
        <taxon>Pentapetalae</taxon>
        <taxon>rosids</taxon>
        <taxon>malvids</taxon>
        <taxon>Malvales</taxon>
        <taxon>Malvaceae</taxon>
        <taxon>Malvoideae</taxon>
        <taxon>Gossypium</taxon>
    </lineage>
</organism>
<evidence type="ECO:0000313" key="5">
    <source>
        <dbReference type="RefSeq" id="XP_016672381.1"/>
    </source>
</evidence>